<dbReference type="InterPro" id="IPR011990">
    <property type="entry name" value="TPR-like_helical_dom_sf"/>
</dbReference>
<protein>
    <submittedName>
        <fullName evidence="1">Uncharacterized protein</fullName>
    </submittedName>
</protein>
<name>A0AA43QRY7_9LECA</name>
<accession>A0AA43QRY7</accession>
<dbReference type="Gene3D" id="1.25.40.10">
    <property type="entry name" value="Tetratricopeptide repeat domain"/>
    <property type="match status" value="1"/>
</dbReference>
<sequence length="1150" mass="131709">ETLIQLWLRITELCITKRTSEILIGKLDIAFGYVESLQRVGRVEEARAILICIWEEHRRDAHLSEMLALRFKALATLMKSLGLLTVAVNVFSTVWTFFKKHNNCEHKEALEVTILISETVEEVISTTTTTTVETKTVTEVSTVTETQLVEIFETFNVNIKKHKAYTQVIQTCKALVSIYVSLQQWSKAINTLTRTLEVTWEIFLHTEGEGECDLPKESGSGHHGDIILICLRYAECHQHQQNGELAEKYYLRIYRACLRNLHITDRCFQLTYTALIDFYEHYHQHDKAITFYIELLERCRCDLSASHSLTIQVLYKLGGLYSKLGRKEAYSYYLEIATVLNKGLTHCHHDALEASIILSNWYFETQQWEQCHEQCRLIWATVCHDHGDGKGLFNVDFIMTISERYITVCRYHVNVEYTVLRRLVEEYRELSVRLFGAMAMISIGAMIQVATILELREESYYEAVAIYEEVIKKLSQFTTKTTTTTTTTTTTKTVSVSTVREKLTKLYVTITKSSAKCSHETLRRAIALCEERFIELKLKLGVWHSATLEVLTEIIMLQRRLDTKESHAHCVSLLRIHFLEIITQATIAAGNLFSAAITLAGIFITCGLHQLGFEMSQKLRRILIVRDLTLDDAFSFKCDHGIGRSSYVFIVACEETLRGRKEICYTEIMANILVETVFYEKFTQVLQVETEKTETVLSVGAQLRRFLALRKREHELKDLDERLYSIFWNKYSTGLPVKEHVKWTLYFTLITRMGEYNSHQHSLVHHASVASDTSVKILIQESKFEAAYELATALFRFLHSQKAYQDTQHLGYGLKLSLHLASRAGLPKATEAKMAEQMLQLSKTVIHEVLDACMHHGIDLASLELGDLNELIGLLGEQKNWIELEVNTLSFLTLKDVPTEVLLMHQQQYLLTTMWSGRPTDETTWSESTTLTLARLLIHTRFLHPKPSYHLSAIALAEDIAYNLRRARGSLHPETVAAYTLLSELYTKQARYRDSMGVHEEILRLTLCADDDDDGFEGSEEEGEGTKERMKGVVAVPVGLLKRAHLRLGGWDKNVKNYVDLFSRLKERFGKDVVLAGAGGEELKGWKVGVADDGVGMWQPPKEWRLIGKDQGVMVAKRDGKGGDLAAKEKEKEEKKRWTRRISRMWGVFE</sequence>
<dbReference type="Proteomes" id="UP001161017">
    <property type="component" value="Unassembled WGS sequence"/>
</dbReference>
<evidence type="ECO:0000313" key="2">
    <source>
        <dbReference type="Proteomes" id="UP001161017"/>
    </source>
</evidence>
<feature type="non-terminal residue" evidence="1">
    <location>
        <position position="1"/>
    </location>
</feature>
<keyword evidence="2" id="KW-1185">Reference proteome</keyword>
<gene>
    <name evidence="1" type="ORF">OHK93_001647</name>
</gene>
<comment type="caution">
    <text evidence="1">The sequence shown here is derived from an EMBL/GenBank/DDBJ whole genome shotgun (WGS) entry which is preliminary data.</text>
</comment>
<organism evidence="1 2">
    <name type="scientific">Ramalina farinacea</name>
    <dbReference type="NCBI Taxonomy" id="258253"/>
    <lineage>
        <taxon>Eukaryota</taxon>
        <taxon>Fungi</taxon>
        <taxon>Dikarya</taxon>
        <taxon>Ascomycota</taxon>
        <taxon>Pezizomycotina</taxon>
        <taxon>Lecanoromycetes</taxon>
        <taxon>OSLEUM clade</taxon>
        <taxon>Lecanoromycetidae</taxon>
        <taxon>Lecanorales</taxon>
        <taxon>Lecanorineae</taxon>
        <taxon>Ramalinaceae</taxon>
        <taxon>Ramalina</taxon>
    </lineage>
</organism>
<dbReference type="AlphaFoldDB" id="A0AA43QRY7"/>
<dbReference type="EMBL" id="JAPUFD010000012">
    <property type="protein sequence ID" value="MDI1490444.1"/>
    <property type="molecule type" value="Genomic_DNA"/>
</dbReference>
<reference evidence="1" key="1">
    <citation type="journal article" date="2023" name="Genome Biol. Evol.">
        <title>First Whole Genome Sequence and Flow Cytometry Genome Size Data for the Lichen-Forming Fungus Ramalina farinacea (Ascomycota).</title>
        <authorList>
            <person name="Llewellyn T."/>
            <person name="Mian S."/>
            <person name="Hill R."/>
            <person name="Leitch I.J."/>
            <person name="Gaya E."/>
        </authorList>
    </citation>
    <scope>NUCLEOTIDE SEQUENCE</scope>
    <source>
        <strain evidence="1">LIQ254RAFAR</strain>
    </source>
</reference>
<proteinExistence type="predicted"/>
<evidence type="ECO:0000313" key="1">
    <source>
        <dbReference type="EMBL" id="MDI1490444.1"/>
    </source>
</evidence>
<dbReference type="SUPFAM" id="SSF48452">
    <property type="entry name" value="TPR-like"/>
    <property type="match status" value="1"/>
</dbReference>